<feature type="binding site" evidence="10">
    <location>
        <position position="488"/>
    </location>
    <ligand>
        <name>[4Fe-4S] cluster</name>
        <dbReference type="ChEBI" id="CHEBI:49883"/>
        <note>4Fe-4S-S-AdoMet</note>
    </ligand>
</feature>
<feature type="binding site" evidence="10">
    <location>
        <position position="491"/>
    </location>
    <ligand>
        <name>[4Fe-4S] cluster</name>
        <dbReference type="ChEBI" id="CHEBI:49883"/>
        <note>4Fe-4S-S-AdoMet</note>
    </ligand>
</feature>
<dbReference type="InterPro" id="IPR002817">
    <property type="entry name" value="ThiC/BzaA/B"/>
</dbReference>
<proteinExistence type="inferred from homology"/>
<keyword evidence="2 10" id="KW-0004">4Fe-4S</keyword>
<dbReference type="Pfam" id="PF13667">
    <property type="entry name" value="ThiC-associated"/>
    <property type="match status" value="1"/>
</dbReference>
<gene>
    <name evidence="10 13" type="primary">thiC</name>
    <name evidence="13" type="ORF">R4I43_18085</name>
</gene>
<dbReference type="NCBIfam" id="NF009895">
    <property type="entry name" value="PRK13352.1"/>
    <property type="match status" value="1"/>
</dbReference>
<keyword evidence="3 10" id="KW-0949">S-adenosyl-L-methionine</keyword>
<dbReference type="InterPro" id="IPR025747">
    <property type="entry name" value="ThiC-associated_dom"/>
</dbReference>
<evidence type="ECO:0000256" key="7">
    <source>
        <dbReference type="ARBA" id="ARBA00023004"/>
    </source>
</evidence>
<protein>
    <recommendedName>
        <fullName evidence="10">Phosphomethylpyrimidine synthase</fullName>
        <ecNumber evidence="10">4.1.99.17</ecNumber>
    </recommendedName>
    <alternativeName>
        <fullName evidence="10">Hydroxymethylpyrimidine phosphate synthase</fullName>
        <shortName evidence="10">HMP-P synthase</shortName>
        <shortName evidence="10">HMP-phosphate synthase</shortName>
        <shortName evidence="10">HMPP synthase</shortName>
    </alternativeName>
    <alternativeName>
        <fullName evidence="10">Thiamine biosynthesis protein ThiC</fullName>
    </alternativeName>
</protein>
<dbReference type="PANTHER" id="PTHR30557:SF1">
    <property type="entry name" value="PHOSPHOMETHYLPYRIMIDINE SYNTHASE, CHLOROPLASTIC"/>
    <property type="match status" value="1"/>
</dbReference>
<comment type="cofactor">
    <cofactor evidence="10">
        <name>[4Fe-4S] cluster</name>
        <dbReference type="ChEBI" id="CHEBI:49883"/>
    </cofactor>
    <text evidence="10">Binds 1 [4Fe-4S] cluster per subunit. The cluster is coordinated with 3 cysteines and an exchangeable S-adenosyl-L-methionine.</text>
</comment>
<keyword evidence="4 10" id="KW-0479">Metal-binding</keyword>
<comment type="pathway">
    <text evidence="10">Cofactor biosynthesis; thiamine diphosphate biosynthesis.</text>
</comment>
<feature type="binding site" evidence="10">
    <location>
        <begin position="301"/>
        <end position="304"/>
    </location>
    <ligand>
        <name>substrate</name>
    </ligand>
</feature>
<dbReference type="Gene3D" id="3.20.20.540">
    <property type="entry name" value="Radical SAM ThiC family, central domain"/>
    <property type="match status" value="1"/>
</dbReference>
<keyword evidence="7 10" id="KW-0408">Iron</keyword>
<evidence type="ECO:0000313" key="14">
    <source>
        <dbReference type="Proteomes" id="UP001327093"/>
    </source>
</evidence>
<keyword evidence="9 10" id="KW-0456">Lyase</keyword>
<evidence type="ECO:0000256" key="8">
    <source>
        <dbReference type="ARBA" id="ARBA00023014"/>
    </source>
</evidence>
<comment type="similarity">
    <text evidence="10">Belongs to the ThiC family.</text>
</comment>
<comment type="catalytic activity">
    <reaction evidence="10">
        <text>5-amino-1-(5-phospho-beta-D-ribosyl)imidazole + S-adenosyl-L-methionine = 4-amino-2-methyl-5-(phosphooxymethyl)pyrimidine + CO + 5'-deoxyadenosine + formate + L-methionine + 3 H(+)</text>
        <dbReference type="Rhea" id="RHEA:24840"/>
        <dbReference type="ChEBI" id="CHEBI:15378"/>
        <dbReference type="ChEBI" id="CHEBI:15740"/>
        <dbReference type="ChEBI" id="CHEBI:17245"/>
        <dbReference type="ChEBI" id="CHEBI:17319"/>
        <dbReference type="ChEBI" id="CHEBI:57844"/>
        <dbReference type="ChEBI" id="CHEBI:58354"/>
        <dbReference type="ChEBI" id="CHEBI:59789"/>
        <dbReference type="ChEBI" id="CHEBI:137981"/>
        <dbReference type="EC" id="4.1.99.17"/>
    </reaction>
</comment>
<dbReference type="HAMAP" id="MF_00089">
    <property type="entry name" value="ThiC"/>
    <property type="match status" value="1"/>
</dbReference>
<evidence type="ECO:0000256" key="3">
    <source>
        <dbReference type="ARBA" id="ARBA00022691"/>
    </source>
</evidence>
<evidence type="ECO:0000256" key="11">
    <source>
        <dbReference type="SAM" id="MobiDB-lite"/>
    </source>
</evidence>
<dbReference type="GO" id="GO:0070284">
    <property type="term" value="F:phosphomethylpyrimidine synthase activity"/>
    <property type="evidence" value="ECO:0007669"/>
    <property type="project" value="UniProtKB-EC"/>
</dbReference>
<feature type="domain" description="ThiC-associated" evidence="12">
    <location>
        <begin position="16"/>
        <end position="79"/>
    </location>
</feature>
<accession>A0ABU6ACR7</accession>
<evidence type="ECO:0000259" key="12">
    <source>
        <dbReference type="Pfam" id="PF13667"/>
    </source>
</evidence>
<dbReference type="EMBL" id="JAWLNX010000012">
    <property type="protein sequence ID" value="MEB3369324.1"/>
    <property type="molecule type" value="Genomic_DNA"/>
</dbReference>
<name>A0ABU6ACR7_9PSEU</name>
<dbReference type="SFLD" id="SFLDF00407">
    <property type="entry name" value="phosphomethylpyrimidine_syntha"/>
    <property type="match status" value="1"/>
</dbReference>
<dbReference type="RefSeq" id="WP_324266812.1">
    <property type="nucleotide sequence ID" value="NZ_JAWLNX010000012.1"/>
</dbReference>
<keyword evidence="5 10" id="KW-0862">Zinc</keyword>
<evidence type="ECO:0000256" key="4">
    <source>
        <dbReference type="ARBA" id="ARBA00022723"/>
    </source>
</evidence>
<dbReference type="NCBIfam" id="TIGR00190">
    <property type="entry name" value="thiC"/>
    <property type="match status" value="1"/>
</dbReference>
<reference evidence="13 14" key="1">
    <citation type="submission" date="2023-10" db="EMBL/GenBank/DDBJ databases">
        <title>Saccharopolyspora sp. nov., isolated from mangrove soil.</title>
        <authorList>
            <person name="Lu Y."/>
            <person name="Liu W."/>
        </authorList>
    </citation>
    <scope>NUCLEOTIDE SEQUENCE [LARGE SCALE GENOMIC DNA]</scope>
    <source>
        <strain evidence="13 14">S2-29</strain>
    </source>
</reference>
<dbReference type="SFLD" id="SFLDS00113">
    <property type="entry name" value="Radical_SAM_Phosphomethylpyrim"/>
    <property type="match status" value="1"/>
</dbReference>
<feature type="region of interest" description="Disordered" evidence="11">
    <location>
        <begin position="1"/>
        <end position="20"/>
    </location>
</feature>
<keyword evidence="6 10" id="KW-0784">Thiamine biosynthesis</keyword>
<dbReference type="NCBIfam" id="NF006763">
    <property type="entry name" value="PRK09284.1"/>
    <property type="match status" value="1"/>
</dbReference>
<evidence type="ECO:0000256" key="9">
    <source>
        <dbReference type="ARBA" id="ARBA00023239"/>
    </source>
</evidence>
<evidence type="ECO:0000256" key="1">
    <source>
        <dbReference type="ARBA" id="ARBA00003175"/>
    </source>
</evidence>
<keyword evidence="8 10" id="KW-0411">Iron-sulfur</keyword>
<feature type="binding site" evidence="10">
    <location>
        <position position="496"/>
    </location>
    <ligand>
        <name>[4Fe-4S] cluster</name>
        <dbReference type="ChEBI" id="CHEBI:49883"/>
        <note>4Fe-4S-S-AdoMet</note>
    </ligand>
</feature>
<feature type="binding site" evidence="10">
    <location>
        <position position="204"/>
    </location>
    <ligand>
        <name>substrate</name>
    </ligand>
</feature>
<comment type="function">
    <text evidence="1 10">Catalyzes the synthesis of the hydroxymethylpyrimidine phosphate (HMP-P) moiety of thiamine from aminoimidazole ribotide (AIR) in a radical S-adenosyl-L-methionine (SAM)-dependent reaction.</text>
</comment>
<dbReference type="SFLD" id="SFLDG01114">
    <property type="entry name" value="phosphomethylpyrimidine_syntha"/>
    <property type="match status" value="1"/>
</dbReference>
<evidence type="ECO:0000256" key="5">
    <source>
        <dbReference type="ARBA" id="ARBA00022833"/>
    </source>
</evidence>
<dbReference type="InterPro" id="IPR037509">
    <property type="entry name" value="ThiC"/>
</dbReference>
<dbReference type="EC" id="4.1.99.17" evidence="10"/>
<feature type="binding site" evidence="10">
    <location>
        <position position="240"/>
    </location>
    <ligand>
        <name>substrate</name>
    </ligand>
</feature>
<comment type="caution">
    <text evidence="13">The sequence shown here is derived from an EMBL/GenBank/DDBJ whole genome shotgun (WGS) entry which is preliminary data.</text>
</comment>
<feature type="binding site" evidence="10">
    <location>
        <position position="340"/>
    </location>
    <ligand>
        <name>substrate</name>
    </ligand>
</feature>
<evidence type="ECO:0000256" key="10">
    <source>
        <dbReference type="HAMAP-Rule" id="MF_00089"/>
    </source>
</evidence>
<feature type="binding site" evidence="10">
    <location>
        <begin position="260"/>
        <end position="262"/>
    </location>
    <ligand>
        <name>substrate</name>
    </ligand>
</feature>
<dbReference type="Pfam" id="PF01964">
    <property type="entry name" value="ThiC_Rad_SAM"/>
    <property type="match status" value="1"/>
</dbReference>
<dbReference type="PANTHER" id="PTHR30557">
    <property type="entry name" value="THIAMINE BIOSYNTHESIS PROTEIN THIC"/>
    <property type="match status" value="1"/>
</dbReference>
<evidence type="ECO:0000313" key="13">
    <source>
        <dbReference type="EMBL" id="MEB3369324.1"/>
    </source>
</evidence>
<sequence>MADVYPNASGITTGPIEGSRKVFSSTESGLHVPFRRIELTNGEHLDVYDTSGPYTDDAATVDVHSGLAPTRAGWRDGREHNTQLGWAKASVITREMEYIAHREGVSPEFVRDEVASGRAVIPANRCHPESEPMIIGKNFLVKVNANIGNSAVTSSVEEEVEKMVWATRWGADTVMDLSTGKRIHETRERILRNSPVPIGTVPIYQALEKVNGDPASLTWEIYRDTVIEQCEQGVDYMTVHAGVLLRYVPLTAQRVTGIVSRGGSIMAAWCLAHHRESFLYTHYSELCEILRAYDVTFSLGDGLRPGSIADANDRAQFAELETLGELTHIAREHDVQVMIEGPGHVPMHKIAENVRLEEELCGEAPFYTLGPLTTDIAPAYDHITSGIGAAMIAQAGTAMLCYVTPKEHLGLPNRDDVKTGVITYKIAAHAADLAKGHPRAQERDDALSQARFEFRWTDQFNLSLDPDTARAFHDETLPAEPAKTAHFCSMCGPKFCSMKITQDVRKYAEEHGLTSVEAIEAGMAEKSEEFTRTGGEVYLPIAAND</sequence>
<evidence type="ECO:0000256" key="2">
    <source>
        <dbReference type="ARBA" id="ARBA00022485"/>
    </source>
</evidence>
<feature type="binding site" evidence="10">
    <location>
        <position position="408"/>
    </location>
    <ligand>
        <name>Zn(2+)</name>
        <dbReference type="ChEBI" id="CHEBI:29105"/>
    </ligand>
</feature>
<dbReference type="Gene3D" id="6.10.250.620">
    <property type="match status" value="1"/>
</dbReference>
<organism evidence="13 14">
    <name type="scientific">Saccharopolyspora mangrovi</name>
    <dbReference type="NCBI Taxonomy" id="3082379"/>
    <lineage>
        <taxon>Bacteria</taxon>
        <taxon>Bacillati</taxon>
        <taxon>Actinomycetota</taxon>
        <taxon>Actinomycetes</taxon>
        <taxon>Pseudonocardiales</taxon>
        <taxon>Pseudonocardiaceae</taxon>
        <taxon>Saccharopolyspora</taxon>
    </lineage>
</organism>
<feature type="binding site" evidence="10">
    <location>
        <position position="146"/>
    </location>
    <ligand>
        <name>substrate</name>
    </ligand>
</feature>
<dbReference type="Proteomes" id="UP001327093">
    <property type="component" value="Unassembled WGS sequence"/>
</dbReference>
<feature type="binding site" evidence="10">
    <location>
        <position position="175"/>
    </location>
    <ligand>
        <name>substrate</name>
    </ligand>
</feature>
<evidence type="ECO:0000256" key="6">
    <source>
        <dbReference type="ARBA" id="ARBA00022977"/>
    </source>
</evidence>
<feature type="binding site" evidence="10">
    <location>
        <position position="367"/>
    </location>
    <ligand>
        <name>substrate</name>
    </ligand>
</feature>
<keyword evidence="14" id="KW-1185">Reference proteome</keyword>
<dbReference type="InterPro" id="IPR038521">
    <property type="entry name" value="ThiC/Bza_core_dom"/>
</dbReference>
<feature type="binding site" evidence="10">
    <location>
        <position position="344"/>
    </location>
    <ligand>
        <name>Zn(2+)</name>
        <dbReference type="ChEBI" id="CHEBI:29105"/>
    </ligand>
</feature>